<dbReference type="EMBL" id="KZ613854">
    <property type="protein sequence ID" value="PMD55966.1"/>
    <property type="molecule type" value="Genomic_DNA"/>
</dbReference>
<organism evidence="1 2">
    <name type="scientific">Hyaloscypha bicolor E</name>
    <dbReference type="NCBI Taxonomy" id="1095630"/>
    <lineage>
        <taxon>Eukaryota</taxon>
        <taxon>Fungi</taxon>
        <taxon>Dikarya</taxon>
        <taxon>Ascomycota</taxon>
        <taxon>Pezizomycotina</taxon>
        <taxon>Leotiomycetes</taxon>
        <taxon>Helotiales</taxon>
        <taxon>Hyaloscyphaceae</taxon>
        <taxon>Hyaloscypha</taxon>
        <taxon>Hyaloscypha bicolor</taxon>
    </lineage>
</organism>
<dbReference type="Proteomes" id="UP000235371">
    <property type="component" value="Unassembled WGS sequence"/>
</dbReference>
<reference evidence="1 2" key="1">
    <citation type="submission" date="2016-04" db="EMBL/GenBank/DDBJ databases">
        <title>A degradative enzymes factory behind the ericoid mycorrhizal symbiosis.</title>
        <authorList>
            <consortium name="DOE Joint Genome Institute"/>
            <person name="Martino E."/>
            <person name="Morin E."/>
            <person name="Grelet G."/>
            <person name="Kuo A."/>
            <person name="Kohler A."/>
            <person name="Daghino S."/>
            <person name="Barry K."/>
            <person name="Choi C."/>
            <person name="Cichocki N."/>
            <person name="Clum A."/>
            <person name="Copeland A."/>
            <person name="Hainaut M."/>
            <person name="Haridas S."/>
            <person name="Labutti K."/>
            <person name="Lindquist E."/>
            <person name="Lipzen A."/>
            <person name="Khouja H.-R."/>
            <person name="Murat C."/>
            <person name="Ohm R."/>
            <person name="Olson A."/>
            <person name="Spatafora J."/>
            <person name="Veneault-Fourrey C."/>
            <person name="Henrissat B."/>
            <person name="Grigoriev I."/>
            <person name="Martin F."/>
            <person name="Perotto S."/>
        </authorList>
    </citation>
    <scope>NUCLEOTIDE SEQUENCE [LARGE SCALE GENOMIC DNA]</scope>
    <source>
        <strain evidence="1 2">E</strain>
    </source>
</reference>
<dbReference type="GeneID" id="36596836"/>
<proteinExistence type="predicted"/>
<dbReference type="AlphaFoldDB" id="A0A2J6SYX7"/>
<dbReference type="InParanoid" id="A0A2J6SYX7"/>
<keyword evidence="2" id="KW-1185">Reference proteome</keyword>
<evidence type="ECO:0000313" key="1">
    <source>
        <dbReference type="EMBL" id="PMD55966.1"/>
    </source>
</evidence>
<accession>A0A2J6SYX7</accession>
<dbReference type="RefSeq" id="XP_024732870.1">
    <property type="nucleotide sequence ID" value="XM_024888760.1"/>
</dbReference>
<evidence type="ECO:0000313" key="2">
    <source>
        <dbReference type="Proteomes" id="UP000235371"/>
    </source>
</evidence>
<gene>
    <name evidence="1" type="ORF">K444DRAFT_85632</name>
</gene>
<name>A0A2J6SYX7_9HELO</name>
<sequence length="134" mass="15022">MQQAPSAMGRTALIALLVVNRQFTNQARFAIRTSLVNLLEALRPPFTRGMVRILQFYTRDGRLESGLADNSGEKWCIIEQIRFASAKKALGYWVRIPVTSNHSIGTWQIALNQYAQRAPVSSISALYNRDAPSL</sequence>
<protein>
    <submittedName>
        <fullName evidence="1">Uncharacterized protein</fullName>
    </submittedName>
</protein>